<dbReference type="PANTHER" id="PTHR20859:SF93">
    <property type="entry name" value="CYTOKINE RECEPTOR FAMILY MEMBER B12-RELATED"/>
    <property type="match status" value="1"/>
</dbReference>
<sequence>MKKVPDVLPCHCVPLTDFYYDDILGRRSFLLSVLPERGIVHSLHLNRGTLDLLQVNLFLTGEKQKSSLEAQWKLDTMACAPATVLALLLNYLASSKGVLSPPLNLSVELLDFKALARWLPGPGNPKETRYFLEFIDIVSLSVSPWYQTSDCTNITSTQCYLFLNQRIQTEYFVRVMAEWKEERSTWTRLPRSIQPYEYTVLSAPNLTVFAEPHSISIIFSHPVQFLTEVQMRFSVDLFQISNNAAKKHIAQNVTTRLSRFVDLPSGNYCINASAFITAGSKYNKNATICVFLHHEHKAKGKEHVIMVGVLILMCIPAAIGLILVYFYVNPISISYIPKALETDENSAQGYGYEGITGIIHPDTENKAPGPDFYSTAANMEETDEYPVQTGSPENLPSATFVQNPTDENVSFVFDKEPCYFDSWLMLSSSSEEEIDSVHSDSDLGKHYEPRPDPRMCTGW</sequence>
<dbReference type="EMBL" id="MU583213">
    <property type="protein sequence ID" value="KAI5608338.1"/>
    <property type="molecule type" value="Genomic_DNA"/>
</dbReference>
<dbReference type="Gene3D" id="2.60.40.10">
    <property type="entry name" value="Immunoglobulins"/>
    <property type="match status" value="1"/>
</dbReference>
<name>A0AAD5F9Z2_SILAS</name>
<comment type="caution">
    <text evidence="4">The sequence shown here is derived from an EMBL/GenBank/DDBJ whole genome shotgun (WGS) entry which is preliminary data.</text>
</comment>
<dbReference type="GO" id="GO:0004896">
    <property type="term" value="F:cytokine receptor activity"/>
    <property type="evidence" value="ECO:0007669"/>
    <property type="project" value="TreeGrafter"/>
</dbReference>
<dbReference type="PANTHER" id="PTHR20859">
    <property type="entry name" value="INTERFERON/INTERLEUKIN RECEPTOR"/>
    <property type="match status" value="1"/>
</dbReference>
<proteinExistence type="predicted"/>
<dbReference type="InterPro" id="IPR050650">
    <property type="entry name" value="Type-II_Cytokine-TF_Rcpt"/>
</dbReference>
<evidence type="ECO:0000259" key="3">
    <source>
        <dbReference type="Pfam" id="PF01108"/>
    </source>
</evidence>
<dbReference type="SUPFAM" id="SSF49265">
    <property type="entry name" value="Fibronectin type III"/>
    <property type="match status" value="2"/>
</dbReference>
<gene>
    <name evidence="4" type="ORF">C0J50_6809</name>
</gene>
<keyword evidence="4" id="KW-0675">Receptor</keyword>
<organism evidence="4 5">
    <name type="scientific">Silurus asotus</name>
    <name type="common">Amur catfish</name>
    <name type="synonym">Parasilurus asotus</name>
    <dbReference type="NCBI Taxonomy" id="30991"/>
    <lineage>
        <taxon>Eukaryota</taxon>
        <taxon>Metazoa</taxon>
        <taxon>Chordata</taxon>
        <taxon>Craniata</taxon>
        <taxon>Vertebrata</taxon>
        <taxon>Euteleostomi</taxon>
        <taxon>Actinopterygii</taxon>
        <taxon>Neopterygii</taxon>
        <taxon>Teleostei</taxon>
        <taxon>Ostariophysi</taxon>
        <taxon>Siluriformes</taxon>
        <taxon>Siluridae</taxon>
        <taxon>Silurus</taxon>
    </lineage>
</organism>
<protein>
    <submittedName>
        <fullName evidence="4">Cytokine receptor family member B12</fullName>
    </submittedName>
</protein>
<evidence type="ECO:0000313" key="5">
    <source>
        <dbReference type="Proteomes" id="UP001205998"/>
    </source>
</evidence>
<keyword evidence="2" id="KW-0472">Membrane</keyword>
<feature type="domain" description="Fibronectin type-III" evidence="3">
    <location>
        <begin position="84"/>
        <end position="186"/>
    </location>
</feature>
<keyword evidence="2" id="KW-0812">Transmembrane</keyword>
<evidence type="ECO:0000313" key="4">
    <source>
        <dbReference type="EMBL" id="KAI5608338.1"/>
    </source>
</evidence>
<evidence type="ECO:0000256" key="2">
    <source>
        <dbReference type="SAM" id="Phobius"/>
    </source>
</evidence>
<dbReference type="InterPro" id="IPR003961">
    <property type="entry name" value="FN3_dom"/>
</dbReference>
<dbReference type="InterPro" id="IPR036116">
    <property type="entry name" value="FN3_sf"/>
</dbReference>
<dbReference type="InterPro" id="IPR013783">
    <property type="entry name" value="Ig-like_fold"/>
</dbReference>
<keyword evidence="2" id="KW-1133">Transmembrane helix</keyword>
<dbReference type="GO" id="GO:0005886">
    <property type="term" value="C:plasma membrane"/>
    <property type="evidence" value="ECO:0007669"/>
    <property type="project" value="TreeGrafter"/>
</dbReference>
<feature type="region of interest" description="Disordered" evidence="1">
    <location>
        <begin position="435"/>
        <end position="459"/>
    </location>
</feature>
<dbReference type="Proteomes" id="UP001205998">
    <property type="component" value="Unassembled WGS sequence"/>
</dbReference>
<dbReference type="AlphaFoldDB" id="A0AAD5F9Z2"/>
<keyword evidence="5" id="KW-1185">Reference proteome</keyword>
<evidence type="ECO:0000256" key="1">
    <source>
        <dbReference type="SAM" id="MobiDB-lite"/>
    </source>
</evidence>
<feature type="transmembrane region" description="Helical" evidence="2">
    <location>
        <begin position="304"/>
        <end position="328"/>
    </location>
</feature>
<dbReference type="Pfam" id="PF01108">
    <property type="entry name" value="Tissue_fac"/>
    <property type="match status" value="1"/>
</dbReference>
<reference evidence="4" key="1">
    <citation type="submission" date="2018-07" db="EMBL/GenBank/DDBJ databases">
        <title>Comparative genomics of catfishes provides insights into carnivory and benthic adaptation.</title>
        <authorList>
            <person name="Zhang Y."/>
            <person name="Wang D."/>
            <person name="Peng Z."/>
            <person name="Zheng S."/>
            <person name="Shao F."/>
            <person name="Tao W."/>
        </authorList>
    </citation>
    <scope>NUCLEOTIDE SEQUENCE</scope>
    <source>
        <strain evidence="4">Chongqing</strain>
    </source>
</reference>
<accession>A0AAD5F9Z2</accession>
<feature type="compositionally biased region" description="Basic and acidic residues" evidence="1">
    <location>
        <begin position="435"/>
        <end position="453"/>
    </location>
</feature>